<accession>A0AAW0FWZ1</accession>
<evidence type="ECO:0000313" key="2">
    <source>
        <dbReference type="Proteomes" id="UP001385951"/>
    </source>
</evidence>
<sequence>MYCDLRVYTTRHNNKSSFRTTLWLQPLVRGTPRLYKVTFFVHLSHLAPAISCESTWLHWAARVSTTYRAVCSLNTSSSWIIDSLIQRRCPATPKSSHPRIPCPLM</sequence>
<comment type="caution">
    <text evidence="1">The sequence shown here is derived from an EMBL/GenBank/DDBJ whole genome shotgun (WGS) entry which is preliminary data.</text>
</comment>
<dbReference type="EMBL" id="JASBNA010000018">
    <property type="protein sequence ID" value="KAK7686003.1"/>
    <property type="molecule type" value="Genomic_DNA"/>
</dbReference>
<dbReference type="Proteomes" id="UP001385951">
    <property type="component" value="Unassembled WGS sequence"/>
</dbReference>
<organism evidence="1 2">
    <name type="scientific">Cerrena zonata</name>
    <dbReference type="NCBI Taxonomy" id="2478898"/>
    <lineage>
        <taxon>Eukaryota</taxon>
        <taxon>Fungi</taxon>
        <taxon>Dikarya</taxon>
        <taxon>Basidiomycota</taxon>
        <taxon>Agaricomycotina</taxon>
        <taxon>Agaricomycetes</taxon>
        <taxon>Polyporales</taxon>
        <taxon>Cerrenaceae</taxon>
        <taxon>Cerrena</taxon>
    </lineage>
</organism>
<reference evidence="1 2" key="1">
    <citation type="submission" date="2022-09" db="EMBL/GenBank/DDBJ databases">
        <authorList>
            <person name="Palmer J.M."/>
        </authorList>
    </citation>
    <scope>NUCLEOTIDE SEQUENCE [LARGE SCALE GENOMIC DNA]</scope>
    <source>
        <strain evidence="1 2">DSM 7382</strain>
    </source>
</reference>
<name>A0AAW0FWZ1_9APHY</name>
<keyword evidence="2" id="KW-1185">Reference proteome</keyword>
<protein>
    <submittedName>
        <fullName evidence="1">Uncharacterized protein</fullName>
    </submittedName>
</protein>
<gene>
    <name evidence="1" type="ORF">QCA50_010814</name>
</gene>
<evidence type="ECO:0000313" key="1">
    <source>
        <dbReference type="EMBL" id="KAK7686003.1"/>
    </source>
</evidence>
<dbReference type="AlphaFoldDB" id="A0AAW0FWZ1"/>
<proteinExistence type="predicted"/>